<dbReference type="GO" id="GO:0016405">
    <property type="term" value="F:CoA-ligase activity"/>
    <property type="evidence" value="ECO:0007669"/>
    <property type="project" value="TreeGrafter"/>
</dbReference>
<dbReference type="InterPro" id="IPR020845">
    <property type="entry name" value="AMP-binding_CS"/>
</dbReference>
<dbReference type="Proteomes" id="UP000185895">
    <property type="component" value="Unassembled WGS sequence"/>
</dbReference>
<comment type="similarity">
    <text evidence="1">Belongs to the ATP-dependent AMP-binding enzyme family.</text>
</comment>
<feature type="domain" description="AMP-binding enzyme C-terminal" evidence="4">
    <location>
        <begin position="454"/>
        <end position="531"/>
    </location>
</feature>
<dbReference type="Pfam" id="PF13193">
    <property type="entry name" value="AMP-binding_C"/>
    <property type="match status" value="1"/>
</dbReference>
<evidence type="ECO:0000259" key="3">
    <source>
        <dbReference type="Pfam" id="PF00501"/>
    </source>
</evidence>
<dbReference type="SUPFAM" id="SSF56801">
    <property type="entry name" value="Acetyl-CoA synthetase-like"/>
    <property type="match status" value="1"/>
</dbReference>
<sequence length="538" mass="60862">MQKDIENGFIPFSEERARFYLEKGCWQNQTLFQMLEESGQKYADQIAVRQDQKSLTYQELYDYAAKYGTYLAKKGLKEGDFVLIQSPNVIEFFVVLFGLTFIGARPVFCLNGHGAHEIENIARKSRAVGYIRIVDRHQHHDEVIDMTNQFIQPNLNLWYRQTIANGHTLQDSFPALKNLSIDFNQQSQAKATDIAFLQLSGGTTGLPKLIARTHTDYLYSVRLSADVAHLDQHSKQLIVLPVMHNFTMSSPGFLGAFYAGATVILTQDSSAKNCFSLIEKYKITQVSLVPALINLWINSGKQDNYDLSSLKVIQIGGAKLLPVLANEILEKLNITIQQVYGMAEGLVNFTHLDDDVNTIVYTQGKKLSEYDEIKILDDDGFALKRNAAGFILTRGPYTINGYYNSAEDNKKSFTLDGFYITGDIGFIDDNGNIVVTGRAKEQINRAGEKITPSELENLILEFNGVKDVCVIGIEDKILGEKIKVLIISEHADRIFSLREIRKFLQEKRIAEYKLPDEVENVSEFKYTHVGKIHKQKLK</sequence>
<dbReference type="PANTHER" id="PTHR24096">
    <property type="entry name" value="LONG-CHAIN-FATTY-ACID--COA LIGASE"/>
    <property type="match status" value="1"/>
</dbReference>
<gene>
    <name evidence="5" type="ORF">BJI46_12715</name>
</gene>
<dbReference type="Gene3D" id="3.30.300.30">
    <property type="match status" value="1"/>
</dbReference>
<evidence type="ECO:0000259" key="4">
    <source>
        <dbReference type="Pfam" id="PF13193"/>
    </source>
</evidence>
<evidence type="ECO:0000313" key="5">
    <source>
        <dbReference type="EMBL" id="OEY95544.1"/>
    </source>
</evidence>
<evidence type="ECO:0000256" key="1">
    <source>
        <dbReference type="ARBA" id="ARBA00006432"/>
    </source>
</evidence>
<dbReference type="EMBL" id="MKKK01000025">
    <property type="protein sequence ID" value="OEY95544.1"/>
    <property type="molecule type" value="Genomic_DNA"/>
</dbReference>
<dbReference type="AlphaFoldDB" id="A0A1E7R865"/>
<dbReference type="Gene3D" id="3.40.50.12780">
    <property type="entry name" value="N-terminal domain of ligase-like"/>
    <property type="match status" value="1"/>
</dbReference>
<keyword evidence="6" id="KW-1185">Reference proteome</keyword>
<dbReference type="Pfam" id="PF00501">
    <property type="entry name" value="AMP-binding"/>
    <property type="match status" value="1"/>
</dbReference>
<evidence type="ECO:0000256" key="2">
    <source>
        <dbReference type="ARBA" id="ARBA00022598"/>
    </source>
</evidence>
<dbReference type="OrthoDB" id="9803968at2"/>
<accession>A0A1E7R865</accession>
<evidence type="ECO:0000313" key="6">
    <source>
        <dbReference type="Proteomes" id="UP000185895"/>
    </source>
</evidence>
<feature type="domain" description="AMP-dependent synthetase/ligase" evidence="3">
    <location>
        <begin position="35"/>
        <end position="403"/>
    </location>
</feature>
<dbReference type="InterPro" id="IPR045851">
    <property type="entry name" value="AMP-bd_C_sf"/>
</dbReference>
<dbReference type="PANTHER" id="PTHR24096:SF149">
    <property type="entry name" value="AMP-BINDING DOMAIN-CONTAINING PROTEIN-RELATED"/>
    <property type="match status" value="1"/>
</dbReference>
<reference evidence="5 6" key="1">
    <citation type="submission" date="2016-09" db="EMBL/GenBank/DDBJ databases">
        <authorList>
            <person name="Capua I."/>
            <person name="De Benedictis P."/>
            <person name="Joannis T."/>
            <person name="Lombin L.H."/>
            <person name="Cattoli G."/>
        </authorList>
    </citation>
    <scope>NUCLEOTIDE SEQUENCE [LARGE SCALE GENOMIC DNA]</scope>
    <source>
        <strain evidence="5 6">ANC 4671</strain>
    </source>
</reference>
<protein>
    <submittedName>
        <fullName evidence="5">2,3-dihydroxybenzoate-AMP ligase</fullName>
    </submittedName>
</protein>
<dbReference type="InterPro" id="IPR042099">
    <property type="entry name" value="ANL_N_sf"/>
</dbReference>
<proteinExistence type="inferred from homology"/>
<dbReference type="STRING" id="1262585.BJI46_12715"/>
<comment type="caution">
    <text evidence="5">The sequence shown here is derived from an EMBL/GenBank/DDBJ whole genome shotgun (WGS) entry which is preliminary data.</text>
</comment>
<dbReference type="InterPro" id="IPR025110">
    <property type="entry name" value="AMP-bd_C"/>
</dbReference>
<dbReference type="PROSITE" id="PS00455">
    <property type="entry name" value="AMP_BINDING"/>
    <property type="match status" value="1"/>
</dbReference>
<dbReference type="InterPro" id="IPR000873">
    <property type="entry name" value="AMP-dep_synth/lig_dom"/>
</dbReference>
<organism evidence="5 6">
    <name type="scientific">Acinetobacter qingfengensis</name>
    <dbReference type="NCBI Taxonomy" id="1262585"/>
    <lineage>
        <taxon>Bacteria</taxon>
        <taxon>Pseudomonadati</taxon>
        <taxon>Pseudomonadota</taxon>
        <taxon>Gammaproteobacteria</taxon>
        <taxon>Moraxellales</taxon>
        <taxon>Moraxellaceae</taxon>
        <taxon>Acinetobacter</taxon>
    </lineage>
</organism>
<name>A0A1E7R865_9GAMM</name>
<keyword evidence="2 5" id="KW-0436">Ligase</keyword>